<dbReference type="CDD" id="cd07346">
    <property type="entry name" value="ABC_6TM_exporters"/>
    <property type="match status" value="1"/>
</dbReference>
<dbReference type="SUPFAM" id="SSF52540">
    <property type="entry name" value="P-loop containing nucleoside triphosphate hydrolases"/>
    <property type="match status" value="1"/>
</dbReference>
<keyword evidence="5 7" id="KW-1133">Transmembrane helix</keyword>
<keyword evidence="6 7" id="KW-0472">Membrane</keyword>
<dbReference type="InterPro" id="IPR003439">
    <property type="entry name" value="ABC_transporter-like_ATP-bd"/>
</dbReference>
<dbReference type="Proteomes" id="UP001494672">
    <property type="component" value="Unassembled WGS sequence"/>
</dbReference>
<evidence type="ECO:0000259" key="8">
    <source>
        <dbReference type="PROSITE" id="PS50893"/>
    </source>
</evidence>
<dbReference type="SMART" id="SM00382">
    <property type="entry name" value="AAA"/>
    <property type="match status" value="1"/>
</dbReference>
<dbReference type="EMBL" id="JBBNGJ010000007">
    <property type="protein sequence ID" value="MEQ2593189.1"/>
    <property type="molecule type" value="Genomic_DNA"/>
</dbReference>
<protein>
    <submittedName>
        <fullName evidence="10">ABC transporter ATP-binding protein</fullName>
    </submittedName>
</protein>
<feature type="transmembrane region" description="Helical" evidence="7">
    <location>
        <begin position="164"/>
        <end position="182"/>
    </location>
</feature>
<dbReference type="InterPro" id="IPR011527">
    <property type="entry name" value="ABC1_TM_dom"/>
</dbReference>
<evidence type="ECO:0000256" key="6">
    <source>
        <dbReference type="ARBA" id="ARBA00023136"/>
    </source>
</evidence>
<keyword evidence="2 7" id="KW-0812">Transmembrane</keyword>
<dbReference type="Gene3D" id="3.40.50.300">
    <property type="entry name" value="P-loop containing nucleotide triphosphate hydrolases"/>
    <property type="match status" value="1"/>
</dbReference>
<feature type="transmembrane region" description="Helical" evidence="7">
    <location>
        <begin position="276"/>
        <end position="298"/>
    </location>
</feature>
<reference evidence="10 11" key="1">
    <citation type="submission" date="2024-04" db="EMBL/GenBank/DDBJ databases">
        <title>Human intestinal bacterial collection.</title>
        <authorList>
            <person name="Pauvert C."/>
            <person name="Hitch T.C.A."/>
            <person name="Clavel T."/>
        </authorList>
    </citation>
    <scope>NUCLEOTIDE SEQUENCE [LARGE SCALE GENOMIC DNA]</scope>
    <source>
        <strain evidence="10 11">CLA-AA-H181</strain>
    </source>
</reference>
<dbReference type="InterPro" id="IPR027417">
    <property type="entry name" value="P-loop_NTPase"/>
</dbReference>
<feature type="domain" description="ABC transmembrane type-1" evidence="9">
    <location>
        <begin position="24"/>
        <end position="307"/>
    </location>
</feature>
<dbReference type="InterPro" id="IPR036640">
    <property type="entry name" value="ABC1_TM_sf"/>
</dbReference>
<comment type="caution">
    <text evidence="10">The sequence shown here is derived from an EMBL/GenBank/DDBJ whole genome shotgun (WGS) entry which is preliminary data.</text>
</comment>
<evidence type="ECO:0000256" key="4">
    <source>
        <dbReference type="ARBA" id="ARBA00022840"/>
    </source>
</evidence>
<dbReference type="Gene3D" id="1.20.1560.10">
    <property type="entry name" value="ABC transporter type 1, transmembrane domain"/>
    <property type="match status" value="1"/>
</dbReference>
<evidence type="ECO:0000313" key="11">
    <source>
        <dbReference type="Proteomes" id="UP001494672"/>
    </source>
</evidence>
<keyword evidence="4 10" id="KW-0067">ATP-binding</keyword>
<keyword evidence="3" id="KW-0547">Nucleotide-binding</keyword>
<feature type="transmembrane region" description="Helical" evidence="7">
    <location>
        <begin position="135"/>
        <end position="158"/>
    </location>
</feature>
<feature type="domain" description="ABC transporter" evidence="8">
    <location>
        <begin position="339"/>
        <end position="572"/>
    </location>
</feature>
<keyword evidence="11" id="KW-1185">Reference proteome</keyword>
<dbReference type="Pfam" id="PF00005">
    <property type="entry name" value="ABC_tran"/>
    <property type="match status" value="1"/>
</dbReference>
<dbReference type="PANTHER" id="PTHR43394">
    <property type="entry name" value="ATP-DEPENDENT PERMEASE MDL1, MITOCHONDRIAL"/>
    <property type="match status" value="1"/>
</dbReference>
<evidence type="ECO:0000313" key="10">
    <source>
        <dbReference type="EMBL" id="MEQ2593189.1"/>
    </source>
</evidence>
<evidence type="ECO:0000256" key="7">
    <source>
        <dbReference type="SAM" id="Phobius"/>
    </source>
</evidence>
<evidence type="ECO:0000256" key="1">
    <source>
        <dbReference type="ARBA" id="ARBA00004651"/>
    </source>
</evidence>
<evidence type="ECO:0000256" key="3">
    <source>
        <dbReference type="ARBA" id="ARBA00022741"/>
    </source>
</evidence>
<dbReference type="SUPFAM" id="SSF90123">
    <property type="entry name" value="ABC transporter transmembrane region"/>
    <property type="match status" value="1"/>
</dbReference>
<evidence type="ECO:0000256" key="2">
    <source>
        <dbReference type="ARBA" id="ARBA00022692"/>
    </source>
</evidence>
<evidence type="ECO:0000256" key="5">
    <source>
        <dbReference type="ARBA" id="ARBA00022989"/>
    </source>
</evidence>
<evidence type="ECO:0000259" key="9">
    <source>
        <dbReference type="PROSITE" id="PS50929"/>
    </source>
</evidence>
<dbReference type="PROSITE" id="PS50893">
    <property type="entry name" value="ABC_TRANSPORTER_2"/>
    <property type="match status" value="1"/>
</dbReference>
<dbReference type="InterPro" id="IPR003593">
    <property type="entry name" value="AAA+_ATPase"/>
</dbReference>
<dbReference type="InterPro" id="IPR039421">
    <property type="entry name" value="Type_1_exporter"/>
</dbReference>
<feature type="transmembrane region" description="Helical" evidence="7">
    <location>
        <begin position="247"/>
        <end position="270"/>
    </location>
</feature>
<dbReference type="PANTHER" id="PTHR43394:SF1">
    <property type="entry name" value="ATP-BINDING CASSETTE SUB-FAMILY B MEMBER 10, MITOCHONDRIAL"/>
    <property type="match status" value="1"/>
</dbReference>
<dbReference type="RefSeq" id="WP_173795912.1">
    <property type="nucleotide sequence ID" value="NZ_JBBNGJ010000007.1"/>
</dbReference>
<feature type="transmembrane region" description="Helical" evidence="7">
    <location>
        <begin position="23"/>
        <end position="44"/>
    </location>
</feature>
<proteinExistence type="predicted"/>
<organism evidence="10 11">
    <name type="scientific">Coprococcus aceti</name>
    <dbReference type="NCBI Taxonomy" id="2981786"/>
    <lineage>
        <taxon>Bacteria</taxon>
        <taxon>Bacillati</taxon>
        <taxon>Bacillota</taxon>
        <taxon>Clostridia</taxon>
        <taxon>Lachnospirales</taxon>
        <taxon>Lachnospiraceae</taxon>
        <taxon>Coprococcus</taxon>
    </lineage>
</organism>
<dbReference type="GO" id="GO:0005524">
    <property type="term" value="F:ATP binding"/>
    <property type="evidence" value="ECO:0007669"/>
    <property type="project" value="UniProtKB-KW"/>
</dbReference>
<dbReference type="PROSITE" id="PS50929">
    <property type="entry name" value="ABC_TM1F"/>
    <property type="match status" value="1"/>
</dbReference>
<gene>
    <name evidence="10" type="ORF">AAAU18_09755</name>
</gene>
<dbReference type="Pfam" id="PF00664">
    <property type="entry name" value="ABC_membrane"/>
    <property type="match status" value="1"/>
</dbReference>
<sequence>MEEKKKSAVSWVLTWAGQKKSSYVWSVILAVINVVFKIVPYFIIADVVRMFLDGDKDLREYMVKALIIAGSFILAELCHSVSTACSHKATFTVLANIRKSCCDKLARVPLGYVKDTPSGSFKNIMVERIDSIETTLAHVVPEFTSNLLAPIIVIVYFFMVDWRLALFSFIPIVVGFATYMGMMIDFQENYNRTVEKTKALNDAAVEYIDGIEVIKAFGKTESSYAKFTKAAKENADSYINWMKKCSFFQAAMFVITPYTLATVLPIGAHYVSNGSLTTADFVVCIILSLGIVGPLLTIGSYTDDLGKLSTVIGEVTGILEQPELVRPEHTKAQPKDNGIKVTDITFGYHDKEILHGVSMDIKAGTVNAIVGPSGSGKSTIAKLIASLWDVNSGSIEIGGVDIKDIALTDFNDRLAYVSQDNYLFNETVRNNIRQGRPDATDAEVEEVARKSGCYDFIMNLENGFDTVVGGAGGHLSGGERQRISIARAMLKDAPIVILDEATAYTDPENEAILQSSIAKLVAGKTLIVIAHRLSTIKDADQIFVVNAGNVEAHGTHEELLSKCTLYRDMWQAHISVKDTAGDEKEGE</sequence>
<accession>A0ABV1IB65</accession>
<dbReference type="PROSITE" id="PS00211">
    <property type="entry name" value="ABC_TRANSPORTER_1"/>
    <property type="match status" value="1"/>
</dbReference>
<dbReference type="InterPro" id="IPR017871">
    <property type="entry name" value="ABC_transporter-like_CS"/>
</dbReference>
<comment type="subcellular location">
    <subcellularLocation>
        <location evidence="1">Cell membrane</location>
        <topology evidence="1">Multi-pass membrane protein</topology>
    </subcellularLocation>
</comment>
<name>A0ABV1IB65_9FIRM</name>